<feature type="transmembrane region" description="Helical" evidence="1">
    <location>
        <begin position="20"/>
        <end position="39"/>
    </location>
</feature>
<keyword evidence="1" id="KW-0472">Membrane</keyword>
<accession>A0A5P2B617</accession>
<evidence type="ECO:0000313" key="2">
    <source>
        <dbReference type="EMBL" id="QES25884.1"/>
    </source>
</evidence>
<organism evidence="2 3">
    <name type="scientific">Streptomyces venezuelae</name>
    <dbReference type="NCBI Taxonomy" id="54571"/>
    <lineage>
        <taxon>Bacteria</taxon>
        <taxon>Bacillati</taxon>
        <taxon>Actinomycetota</taxon>
        <taxon>Actinomycetes</taxon>
        <taxon>Kitasatosporales</taxon>
        <taxon>Streptomycetaceae</taxon>
        <taxon>Streptomyces</taxon>
    </lineage>
</organism>
<dbReference type="EMBL" id="CP029193">
    <property type="protein sequence ID" value="QES25884.1"/>
    <property type="molecule type" value="Genomic_DNA"/>
</dbReference>
<proteinExistence type="predicted"/>
<evidence type="ECO:0000313" key="3">
    <source>
        <dbReference type="Proteomes" id="UP000323046"/>
    </source>
</evidence>
<protein>
    <submittedName>
        <fullName evidence="2">Uncharacterized protein</fullName>
    </submittedName>
</protein>
<dbReference type="Proteomes" id="UP000323046">
    <property type="component" value="Chromosome"/>
</dbReference>
<keyword evidence="3" id="KW-1185">Reference proteome</keyword>
<gene>
    <name evidence="2" type="ORF">DEJ47_04915</name>
</gene>
<dbReference type="AlphaFoldDB" id="A0A5P2B617"/>
<reference evidence="2 3" key="1">
    <citation type="submission" date="2018-05" db="EMBL/GenBank/DDBJ databases">
        <title>Streptomyces venezuelae.</title>
        <authorList>
            <person name="Kim W."/>
            <person name="Lee N."/>
            <person name="Cho B.-K."/>
        </authorList>
    </citation>
    <scope>NUCLEOTIDE SEQUENCE [LARGE SCALE GENOMIC DNA]</scope>
    <source>
        <strain evidence="2 3">ATCC 14583</strain>
    </source>
</reference>
<keyword evidence="1" id="KW-0812">Transmembrane</keyword>
<keyword evidence="1" id="KW-1133">Transmembrane helix</keyword>
<dbReference type="RefSeq" id="WP_150165301.1">
    <property type="nucleotide sequence ID" value="NZ_CP029193.1"/>
</dbReference>
<name>A0A5P2B617_STRVZ</name>
<evidence type="ECO:0000256" key="1">
    <source>
        <dbReference type="SAM" id="Phobius"/>
    </source>
</evidence>
<sequence length="64" mass="7081">MADALAVIHTYTTVLTWAERSWYVALGLSALVGLGYLACNRIGASFTRAHQTITDIQTRQEEQP</sequence>